<evidence type="ECO:0000256" key="3">
    <source>
        <dbReference type="ARBA" id="ARBA00022490"/>
    </source>
</evidence>
<feature type="domain" description="Malate synthase TIM barrel" evidence="12">
    <location>
        <begin position="358"/>
        <end position="586"/>
    </location>
</feature>
<evidence type="ECO:0000256" key="7">
    <source>
        <dbReference type="ARBA" id="ARBA00022842"/>
    </source>
</evidence>
<dbReference type="AlphaFoldDB" id="A0A7S9LT61"/>
<feature type="binding site" evidence="10">
    <location>
        <position position="479"/>
    </location>
    <ligand>
        <name>Mg(2+)</name>
        <dbReference type="ChEBI" id="CHEBI:18420"/>
    </ligand>
</feature>
<reference evidence="16 17" key="1">
    <citation type="submission" date="2020-11" db="EMBL/GenBank/DDBJ databases">
        <title>Description of Pontivivens ytuae sp. nov. isolated from deep sea sediment of Mariana Trench.</title>
        <authorList>
            <person name="Wang Z."/>
            <person name="Sun Q.-L."/>
            <person name="Xu X.-D."/>
            <person name="Tang Y.-Z."/>
            <person name="Zhang J."/>
        </authorList>
    </citation>
    <scope>NUCLEOTIDE SEQUENCE [LARGE SCALE GENOMIC DNA]</scope>
    <source>
        <strain evidence="16 17">MT2928</strain>
    </source>
</reference>
<feature type="domain" description="Malate synthase N-terminal" evidence="13">
    <location>
        <begin position="19"/>
        <end position="72"/>
    </location>
</feature>
<dbReference type="PANTHER" id="PTHR42739:SF1">
    <property type="entry name" value="MALATE SYNTHASE G"/>
    <property type="match status" value="1"/>
</dbReference>
<dbReference type="InterPro" id="IPR001465">
    <property type="entry name" value="Malate_synthase_TIM"/>
</dbReference>
<comment type="subunit">
    <text evidence="10">Monomer.</text>
</comment>
<keyword evidence="3 10" id="KW-0963">Cytoplasm</keyword>
<dbReference type="GO" id="GO:0006099">
    <property type="term" value="P:tricarboxylic acid cycle"/>
    <property type="evidence" value="ECO:0007669"/>
    <property type="project" value="UniProtKB-KW"/>
</dbReference>
<evidence type="ECO:0000256" key="5">
    <source>
        <dbReference type="ARBA" id="ARBA00022679"/>
    </source>
</evidence>
<proteinExistence type="inferred from homology"/>
<feature type="domain" description="Malate synthase C-terminal" evidence="15">
    <location>
        <begin position="611"/>
        <end position="705"/>
    </location>
</feature>
<keyword evidence="6 10" id="KW-0479">Metal-binding</keyword>
<evidence type="ECO:0000256" key="1">
    <source>
        <dbReference type="ARBA" id="ARBA00001946"/>
    </source>
</evidence>
<feature type="active site" description="Proton acceptor" evidence="10 11">
    <location>
        <position position="361"/>
    </location>
</feature>
<comment type="function">
    <text evidence="10">Involved in the glycolate utilization. Catalyzes the condensation and subsequent hydrolysis of acetyl-coenzyme A (acetyl-CoA) and glyoxylate to form malate and CoA.</text>
</comment>
<dbReference type="GO" id="GO:0006097">
    <property type="term" value="P:glyoxylate cycle"/>
    <property type="evidence" value="ECO:0007669"/>
    <property type="project" value="UniProtKB-UniRule"/>
</dbReference>
<dbReference type="EMBL" id="CP064942">
    <property type="protein sequence ID" value="QPH54550.1"/>
    <property type="molecule type" value="Genomic_DNA"/>
</dbReference>
<dbReference type="InterPro" id="IPR006253">
    <property type="entry name" value="Malate_synthG"/>
</dbReference>
<feature type="active site" description="Proton donor" evidence="10 11">
    <location>
        <position position="651"/>
    </location>
</feature>
<dbReference type="PANTHER" id="PTHR42739">
    <property type="entry name" value="MALATE SYNTHASE G"/>
    <property type="match status" value="1"/>
</dbReference>
<feature type="binding site" evidence="10">
    <location>
        <position position="560"/>
    </location>
    <ligand>
        <name>acetyl-CoA</name>
        <dbReference type="ChEBI" id="CHEBI:57288"/>
    </ligand>
</feature>
<dbReference type="UniPathway" id="UPA00703">
    <property type="reaction ID" value="UER00720"/>
</dbReference>
<feature type="domain" description="Malate synthase G alpha-beta insertion" evidence="14">
    <location>
        <begin position="157"/>
        <end position="212"/>
    </location>
</feature>
<feature type="binding site" evidence="10">
    <location>
        <position position="298"/>
    </location>
    <ligand>
        <name>acetyl-CoA</name>
        <dbReference type="ChEBI" id="CHEBI:57288"/>
    </ligand>
</feature>
<evidence type="ECO:0000256" key="4">
    <source>
        <dbReference type="ARBA" id="ARBA00022532"/>
    </source>
</evidence>
<keyword evidence="5 10" id="KW-0808">Transferase</keyword>
<dbReference type="GO" id="GO:0005829">
    <property type="term" value="C:cytosol"/>
    <property type="evidence" value="ECO:0007669"/>
    <property type="project" value="TreeGrafter"/>
</dbReference>
<keyword evidence="2 10" id="KW-0329">Glyoxylate bypass</keyword>
<dbReference type="GO" id="GO:0004474">
    <property type="term" value="F:malate synthase activity"/>
    <property type="evidence" value="ECO:0007669"/>
    <property type="project" value="UniProtKB-UniRule"/>
</dbReference>
<evidence type="ECO:0000256" key="6">
    <source>
        <dbReference type="ARBA" id="ARBA00022723"/>
    </source>
</evidence>
<evidence type="ECO:0000259" key="12">
    <source>
        <dbReference type="Pfam" id="PF01274"/>
    </source>
</evidence>
<comment type="pathway">
    <text evidence="10">Carbohydrate metabolism; glyoxylate cycle; (S)-malate from isocitrate: step 2/2.</text>
</comment>
<dbReference type="NCBIfam" id="NF002825">
    <property type="entry name" value="PRK02999.1"/>
    <property type="match status" value="1"/>
</dbReference>
<feature type="modified residue" description="Cysteine sulfenic acid (-SOH)" evidence="10">
    <location>
        <position position="637"/>
    </location>
</feature>
<name>A0A7S9LT61_9RHOB</name>
<feature type="binding site" evidence="10">
    <location>
        <position position="361"/>
    </location>
    <ligand>
        <name>glyoxylate</name>
        <dbReference type="ChEBI" id="CHEBI:36655"/>
    </ligand>
</feature>
<keyword evidence="17" id="KW-1185">Reference proteome</keyword>
<keyword evidence="7 10" id="KW-0460">Magnesium</keyword>
<dbReference type="InterPro" id="IPR044856">
    <property type="entry name" value="Malate_synth_C_sf"/>
</dbReference>
<comment type="subcellular location">
    <subcellularLocation>
        <location evidence="10">Cytoplasm</location>
    </subcellularLocation>
</comment>
<dbReference type="InterPro" id="IPR046363">
    <property type="entry name" value="MS_N_TIM-barrel_dom"/>
</dbReference>
<dbReference type="InterPro" id="IPR011076">
    <property type="entry name" value="Malate_synth_sf"/>
</dbReference>
<dbReference type="HAMAP" id="MF_00641">
    <property type="entry name" value="Malate_synth_G"/>
    <property type="match status" value="1"/>
</dbReference>
<feature type="binding site" evidence="10">
    <location>
        <position position="451"/>
    </location>
    <ligand>
        <name>glyoxylate</name>
        <dbReference type="ChEBI" id="CHEBI:36655"/>
    </ligand>
</feature>
<feature type="binding site" evidence="10">
    <location>
        <position position="335"/>
    </location>
    <ligand>
        <name>acetyl-CoA</name>
        <dbReference type="ChEBI" id="CHEBI:57288"/>
    </ligand>
</feature>
<protein>
    <recommendedName>
        <fullName evidence="10">Malate synthase G</fullName>
        <ecNumber evidence="10">2.3.3.9</ecNumber>
    </recommendedName>
</protein>
<accession>A0A7S9LT61</accession>
<dbReference type="KEGG" id="poz:I0K15_01850"/>
<evidence type="ECO:0000256" key="11">
    <source>
        <dbReference type="PIRSR" id="PIRSR601465-50"/>
    </source>
</evidence>
<organism evidence="16 17">
    <name type="scientific">Pontivivens ytuae</name>
    <dbReference type="NCBI Taxonomy" id="2789856"/>
    <lineage>
        <taxon>Bacteria</taxon>
        <taxon>Pseudomonadati</taxon>
        <taxon>Pseudomonadota</taxon>
        <taxon>Alphaproteobacteria</taxon>
        <taxon>Rhodobacterales</taxon>
        <taxon>Paracoccaceae</taxon>
        <taxon>Pontivivens</taxon>
    </lineage>
</organism>
<comment type="cofactor">
    <cofactor evidence="1 10">
        <name>Mg(2+)</name>
        <dbReference type="ChEBI" id="CHEBI:18420"/>
    </cofactor>
</comment>
<gene>
    <name evidence="10" type="primary">glcB</name>
    <name evidence="16" type="ORF">I0K15_01850</name>
</gene>
<dbReference type="GO" id="GO:0009436">
    <property type="term" value="P:glyoxylate catabolic process"/>
    <property type="evidence" value="ECO:0007669"/>
    <property type="project" value="TreeGrafter"/>
</dbReference>
<evidence type="ECO:0000259" key="14">
    <source>
        <dbReference type="Pfam" id="PF20658"/>
    </source>
</evidence>
<keyword evidence="4 10" id="KW-0816">Tricarboxylic acid cycle</keyword>
<evidence type="ECO:0000313" key="17">
    <source>
        <dbReference type="Proteomes" id="UP000594800"/>
    </source>
</evidence>
<keyword evidence="16" id="KW-0012">Acyltransferase</keyword>
<feature type="binding site" evidence="10">
    <location>
        <position position="451"/>
    </location>
    <ligand>
        <name>Mg(2+)</name>
        <dbReference type="ChEBI" id="CHEBI:18420"/>
    </ligand>
</feature>
<feature type="domain" description="Malate synthase G alpha-beta insertion" evidence="14">
    <location>
        <begin position="231"/>
        <end position="257"/>
    </location>
</feature>
<evidence type="ECO:0000256" key="2">
    <source>
        <dbReference type="ARBA" id="ARBA00022435"/>
    </source>
</evidence>
<dbReference type="Proteomes" id="UP000594800">
    <property type="component" value="Chromosome"/>
</dbReference>
<keyword evidence="8 10" id="KW-0558">Oxidation</keyword>
<dbReference type="Pfam" id="PF20659">
    <property type="entry name" value="MS_C"/>
    <property type="match status" value="1"/>
</dbReference>
<dbReference type="Pfam" id="PF01274">
    <property type="entry name" value="MS_TIM-barrel"/>
    <property type="match status" value="1"/>
</dbReference>
<comment type="caution">
    <text evidence="10">Lacks conserved residue(s) required for the propagation of feature annotation.</text>
</comment>
<comment type="similarity">
    <text evidence="10">Belongs to the malate synthase family. GlcB subfamily.</text>
</comment>
<evidence type="ECO:0000259" key="15">
    <source>
        <dbReference type="Pfam" id="PF20659"/>
    </source>
</evidence>
<dbReference type="InterPro" id="IPR048357">
    <property type="entry name" value="MSG_insertion"/>
</dbReference>
<evidence type="ECO:0000259" key="13">
    <source>
        <dbReference type="Pfam" id="PF20656"/>
    </source>
</evidence>
<evidence type="ECO:0000313" key="16">
    <source>
        <dbReference type="EMBL" id="QPH54550.1"/>
    </source>
</evidence>
<feature type="binding site" evidence="10">
    <location>
        <begin position="476"/>
        <end position="479"/>
    </location>
    <ligand>
        <name>glyoxylate</name>
        <dbReference type="ChEBI" id="CHEBI:36655"/>
    </ligand>
</feature>
<evidence type="ECO:0000256" key="9">
    <source>
        <dbReference type="ARBA" id="ARBA00047918"/>
    </source>
</evidence>
<dbReference type="InterPro" id="IPR048355">
    <property type="entry name" value="MS_C"/>
</dbReference>
<dbReference type="Pfam" id="PF20658">
    <property type="entry name" value="MSG_insertion"/>
    <property type="match status" value="2"/>
</dbReference>
<feature type="binding site" evidence="10">
    <location>
        <position position="118"/>
    </location>
    <ligand>
        <name>acetyl-CoA</name>
        <dbReference type="ChEBI" id="CHEBI:57288"/>
    </ligand>
</feature>
<dbReference type="EC" id="2.3.3.9" evidence="10"/>
<dbReference type="Gene3D" id="3.20.20.360">
    <property type="entry name" value="Malate synthase, domain 3"/>
    <property type="match status" value="2"/>
</dbReference>
<evidence type="ECO:0000256" key="10">
    <source>
        <dbReference type="HAMAP-Rule" id="MF_00641"/>
    </source>
</evidence>
<evidence type="ECO:0000256" key="8">
    <source>
        <dbReference type="ARBA" id="ARBA00023097"/>
    </source>
</evidence>
<feature type="binding site" evidence="10">
    <location>
        <begin position="125"/>
        <end position="126"/>
    </location>
    <ligand>
        <name>acetyl-CoA</name>
        <dbReference type="ChEBI" id="CHEBI:57288"/>
    </ligand>
</feature>
<dbReference type="Gene3D" id="1.20.1220.12">
    <property type="entry name" value="Malate synthase, domain III"/>
    <property type="match status" value="1"/>
</dbReference>
<dbReference type="InterPro" id="IPR048356">
    <property type="entry name" value="MS_N"/>
</dbReference>
<dbReference type="Pfam" id="PF20656">
    <property type="entry name" value="MS_N"/>
    <property type="match status" value="1"/>
</dbReference>
<dbReference type="SUPFAM" id="SSF51645">
    <property type="entry name" value="Malate synthase G"/>
    <property type="match status" value="1"/>
</dbReference>
<dbReference type="GO" id="GO:0000287">
    <property type="term" value="F:magnesium ion binding"/>
    <property type="evidence" value="ECO:0007669"/>
    <property type="project" value="TreeGrafter"/>
</dbReference>
<comment type="catalytic activity">
    <reaction evidence="9 10">
        <text>glyoxylate + acetyl-CoA + H2O = (S)-malate + CoA + H(+)</text>
        <dbReference type="Rhea" id="RHEA:18181"/>
        <dbReference type="ChEBI" id="CHEBI:15377"/>
        <dbReference type="ChEBI" id="CHEBI:15378"/>
        <dbReference type="ChEBI" id="CHEBI:15589"/>
        <dbReference type="ChEBI" id="CHEBI:36655"/>
        <dbReference type="ChEBI" id="CHEBI:57287"/>
        <dbReference type="ChEBI" id="CHEBI:57288"/>
        <dbReference type="EC" id="2.3.3.9"/>
    </reaction>
</comment>
<sequence>MTDRIEVAGLQVAREMHGFIEERALPGTGVASAAFWQGLSDLIHDKGPRNRELLAIREDMQAKLDAWHRERRGQPHDAEAYTAFLHEIGYLVPEGDAFEVETKGVDPEIASTPGPQLVVPVMNGRYALNAANARWGSLYDALYGTDALGDLPQGKGYDPARGARVIDWAKGFLDEAAPLFSGSHRDAVGYRITDGGLEAEVLNGADWRAADATRKAKDEQPSGETPEVVHTIALADPTQLVGWRGERDAPTAILLKNNGLHIEIVIDRDSEIGGSDKAGVADIHLEAAVSTIMDCEDSIAAVDAEDKVLAWGNWLGLMKGDLVEEVTKGGTTFQRKLNPDRTYTMPNGEVTVKGRSLMLVRNVGHLMTNPAVLDRDGNEAPEGMLDAFATVLCAMHDLKRDSGNSVTGSVYVVKPKMHGPDEVAFADEIFTHVEEMLGLPRYTVKLGIMDEERRTSANLKECIRAAKHRVAFINTGFLDRTGDEMHTSMEAGPMIRKGDMKGTAWIKSYEDRNVDIGLACGLKGIAQIGKGMWAMPDLMHDMLEQKIGHLEQGATCAWVPSPTAATLHATHYHKLNVLDRQEEIRAGGPRGTLEGLLTIPVADRPNWSDEEVRAELENNAQGILGYVVRWVDQGVGCSKVPDINDVGLMEDRATCRISSQHMANWLHHGVVSKDQVEEVMQRMAAKVDEQNAGDPAYRPMAPGFDTVAYKAAEDLVYEGTEQPSGYTEPVLHRRRLELKAAE</sequence>
<dbReference type="RefSeq" id="WP_196103759.1">
    <property type="nucleotide sequence ID" value="NZ_CP064942.1"/>
</dbReference>